<reference evidence="1" key="1">
    <citation type="submission" date="2025-08" db="UniProtKB">
        <authorList>
            <consortium name="Ensembl"/>
        </authorList>
    </citation>
    <scope>IDENTIFICATION</scope>
</reference>
<reference evidence="1" key="2">
    <citation type="submission" date="2025-09" db="UniProtKB">
        <authorList>
            <consortium name="Ensembl"/>
        </authorList>
    </citation>
    <scope>IDENTIFICATION</scope>
</reference>
<dbReference type="Proteomes" id="UP000694523">
    <property type="component" value="Unplaced"/>
</dbReference>
<organism evidence="1 2">
    <name type="scientific">Neogobius melanostomus</name>
    <name type="common">round goby</name>
    <dbReference type="NCBI Taxonomy" id="47308"/>
    <lineage>
        <taxon>Eukaryota</taxon>
        <taxon>Metazoa</taxon>
        <taxon>Chordata</taxon>
        <taxon>Craniata</taxon>
        <taxon>Vertebrata</taxon>
        <taxon>Euteleostomi</taxon>
        <taxon>Actinopterygii</taxon>
        <taxon>Neopterygii</taxon>
        <taxon>Teleostei</taxon>
        <taxon>Neoteleostei</taxon>
        <taxon>Acanthomorphata</taxon>
        <taxon>Gobiaria</taxon>
        <taxon>Gobiiformes</taxon>
        <taxon>Gobioidei</taxon>
        <taxon>Gobiidae</taxon>
        <taxon>Benthophilinae</taxon>
        <taxon>Neogobiini</taxon>
        <taxon>Neogobius</taxon>
    </lineage>
</organism>
<proteinExistence type="predicted"/>
<dbReference type="Ensembl" id="ENSNMLT00000034971.1">
    <property type="protein sequence ID" value="ENSNMLP00000031369.1"/>
    <property type="gene ID" value="ENSNMLG00000019728.1"/>
</dbReference>
<accession>A0A8C6U8Z5</accession>
<protein>
    <submittedName>
        <fullName evidence="1">Uncharacterized protein</fullName>
    </submittedName>
</protein>
<keyword evidence="2" id="KW-1185">Reference proteome</keyword>
<dbReference type="AlphaFoldDB" id="A0A8C6U8Z5"/>
<evidence type="ECO:0000313" key="1">
    <source>
        <dbReference type="Ensembl" id="ENSNMLP00000031369.1"/>
    </source>
</evidence>
<evidence type="ECO:0000313" key="2">
    <source>
        <dbReference type="Proteomes" id="UP000694523"/>
    </source>
</evidence>
<name>A0A8C6U8Z5_9GOBI</name>
<sequence length="97" mass="11353">LIYCMGDEADDILRGQALSDVQRQRYQAVRDTLDIYFVPRKNIIYERSAHYTMCSHYPFRTFPLQQTSFWNSLSPRTFSAENVSDSQWAARRGLSHG</sequence>